<dbReference type="OrthoDB" id="10252707at2759"/>
<evidence type="ECO:0000256" key="2">
    <source>
        <dbReference type="ARBA" id="ARBA00007413"/>
    </source>
</evidence>
<dbReference type="PANTHER" id="PTHR12412:SF2">
    <property type="entry name" value="NUCLEAR CAP-BINDING PROTEIN SUBUNIT 1"/>
    <property type="match status" value="1"/>
</dbReference>
<feature type="region of interest" description="Disordered" evidence="6">
    <location>
        <begin position="1"/>
        <end position="56"/>
    </location>
</feature>
<comment type="similarity">
    <text evidence="2">Belongs to the NCBP1 family.</text>
</comment>
<evidence type="ECO:0000256" key="5">
    <source>
        <dbReference type="ARBA" id="ARBA00023242"/>
    </source>
</evidence>
<dbReference type="Pfam" id="PF02854">
    <property type="entry name" value="MIF4G"/>
    <property type="match status" value="1"/>
</dbReference>
<dbReference type="GO" id="GO:0000339">
    <property type="term" value="F:RNA cap binding"/>
    <property type="evidence" value="ECO:0007669"/>
    <property type="project" value="InterPro"/>
</dbReference>
<dbReference type="AlphaFoldDB" id="A0A397VQ19"/>
<dbReference type="GO" id="GO:0006397">
    <property type="term" value="P:mRNA processing"/>
    <property type="evidence" value="ECO:0007669"/>
    <property type="project" value="UniProtKB-KW"/>
</dbReference>
<dbReference type="InterPro" id="IPR027159">
    <property type="entry name" value="CBP80"/>
</dbReference>
<feature type="compositionally biased region" description="Basic and acidic residues" evidence="6">
    <location>
        <begin position="1"/>
        <end position="43"/>
    </location>
</feature>
<dbReference type="Pfam" id="PF09090">
    <property type="entry name" value="MIF4G_like_2"/>
    <property type="match status" value="1"/>
</dbReference>
<evidence type="ECO:0000256" key="3">
    <source>
        <dbReference type="ARBA" id="ARBA00022664"/>
    </source>
</evidence>
<accession>A0A397VQ19</accession>
<dbReference type="InterPro" id="IPR015172">
    <property type="entry name" value="MIF4G-like_typ-1"/>
</dbReference>
<dbReference type="GO" id="GO:0005634">
    <property type="term" value="C:nucleus"/>
    <property type="evidence" value="ECO:0007669"/>
    <property type="project" value="UniProtKB-SubCell"/>
</dbReference>
<dbReference type="InterPro" id="IPR016024">
    <property type="entry name" value="ARM-type_fold"/>
</dbReference>
<dbReference type="Gene3D" id="1.25.40.180">
    <property type="match status" value="3"/>
</dbReference>
<dbReference type="InterPro" id="IPR015174">
    <property type="entry name" value="MIF4G-like_typ-2"/>
</dbReference>
<dbReference type="Pfam" id="PF09088">
    <property type="entry name" value="MIF4G_like"/>
    <property type="match status" value="1"/>
</dbReference>
<dbReference type="Proteomes" id="UP000266673">
    <property type="component" value="Unassembled WGS sequence"/>
</dbReference>
<protein>
    <submittedName>
        <fullName evidence="8">MIF4G like-domain-containing protein</fullName>
    </submittedName>
</protein>
<dbReference type="STRING" id="44941.A0A397VQ19"/>
<keyword evidence="9" id="KW-1185">Reference proteome</keyword>
<dbReference type="SMART" id="SM00543">
    <property type="entry name" value="MIF4G"/>
    <property type="match status" value="1"/>
</dbReference>
<gene>
    <name evidence="8" type="ORF">C2G38_2078712</name>
</gene>
<evidence type="ECO:0000313" key="9">
    <source>
        <dbReference type="Proteomes" id="UP000266673"/>
    </source>
</evidence>
<keyword evidence="4" id="KW-0508">mRNA splicing</keyword>
<dbReference type="GO" id="GO:0005846">
    <property type="term" value="C:nuclear cap binding complex"/>
    <property type="evidence" value="ECO:0007669"/>
    <property type="project" value="InterPro"/>
</dbReference>
<dbReference type="InterPro" id="IPR003890">
    <property type="entry name" value="MIF4G-like_typ-3"/>
</dbReference>
<keyword evidence="3" id="KW-0507">mRNA processing</keyword>
<dbReference type="GO" id="GO:0000184">
    <property type="term" value="P:nuclear-transcribed mRNA catabolic process, nonsense-mediated decay"/>
    <property type="evidence" value="ECO:0007669"/>
    <property type="project" value="TreeGrafter"/>
</dbReference>
<reference evidence="8 9" key="1">
    <citation type="submission" date="2018-06" db="EMBL/GenBank/DDBJ databases">
        <title>Comparative genomics reveals the genomic features of Rhizophagus irregularis, R. cerebriforme, R. diaphanum and Gigaspora rosea, and their symbiotic lifestyle signature.</title>
        <authorList>
            <person name="Morin E."/>
            <person name="San Clemente H."/>
            <person name="Chen E.C.H."/>
            <person name="De La Providencia I."/>
            <person name="Hainaut M."/>
            <person name="Kuo A."/>
            <person name="Kohler A."/>
            <person name="Murat C."/>
            <person name="Tang N."/>
            <person name="Roy S."/>
            <person name="Loubradou J."/>
            <person name="Henrissat B."/>
            <person name="Grigoriev I.V."/>
            <person name="Corradi N."/>
            <person name="Roux C."/>
            <person name="Martin F.M."/>
        </authorList>
    </citation>
    <scope>NUCLEOTIDE SEQUENCE [LARGE SCALE GENOMIC DNA]</scope>
    <source>
        <strain evidence="8 9">DAOM 194757</strain>
    </source>
</reference>
<keyword evidence="5" id="KW-0539">Nucleus</keyword>
<dbReference type="GO" id="GO:0006406">
    <property type="term" value="P:mRNA export from nucleus"/>
    <property type="evidence" value="ECO:0007669"/>
    <property type="project" value="InterPro"/>
</dbReference>
<evidence type="ECO:0000256" key="4">
    <source>
        <dbReference type="ARBA" id="ARBA00023187"/>
    </source>
</evidence>
<evidence type="ECO:0000256" key="6">
    <source>
        <dbReference type="SAM" id="MobiDB-lite"/>
    </source>
</evidence>
<evidence type="ECO:0000256" key="1">
    <source>
        <dbReference type="ARBA" id="ARBA00004123"/>
    </source>
</evidence>
<dbReference type="EMBL" id="QKWP01000369">
    <property type="protein sequence ID" value="RIB21286.1"/>
    <property type="molecule type" value="Genomic_DNA"/>
</dbReference>
<organism evidence="8 9">
    <name type="scientific">Gigaspora rosea</name>
    <dbReference type="NCBI Taxonomy" id="44941"/>
    <lineage>
        <taxon>Eukaryota</taxon>
        <taxon>Fungi</taxon>
        <taxon>Fungi incertae sedis</taxon>
        <taxon>Mucoromycota</taxon>
        <taxon>Glomeromycotina</taxon>
        <taxon>Glomeromycetes</taxon>
        <taxon>Diversisporales</taxon>
        <taxon>Gigasporaceae</taxon>
        <taxon>Gigaspora</taxon>
    </lineage>
</organism>
<name>A0A397VQ19_9GLOM</name>
<dbReference type="SUPFAM" id="SSF48371">
    <property type="entry name" value="ARM repeat"/>
    <property type="match status" value="3"/>
</dbReference>
<evidence type="ECO:0000259" key="7">
    <source>
        <dbReference type="SMART" id="SM00543"/>
    </source>
</evidence>
<dbReference type="GO" id="GO:0003729">
    <property type="term" value="F:mRNA binding"/>
    <property type="evidence" value="ECO:0007669"/>
    <property type="project" value="TreeGrafter"/>
</dbReference>
<feature type="domain" description="MIF4G" evidence="7">
    <location>
        <begin position="57"/>
        <end position="279"/>
    </location>
</feature>
<evidence type="ECO:0000313" key="8">
    <source>
        <dbReference type="EMBL" id="RIB21286.1"/>
    </source>
</evidence>
<proteinExistence type="inferred from homology"/>
<comment type="caution">
    <text evidence="8">The sequence shown here is derived from an EMBL/GenBank/DDBJ whole genome shotgun (WGS) entry which is preliminary data.</text>
</comment>
<dbReference type="GO" id="GO:0008380">
    <property type="term" value="P:RNA splicing"/>
    <property type="evidence" value="ECO:0007669"/>
    <property type="project" value="UniProtKB-KW"/>
</dbReference>
<comment type="subcellular location">
    <subcellularLocation>
        <location evidence="1">Nucleus</location>
    </subcellularLocation>
</comment>
<sequence length="893" mass="103496">MERSPDETGGSRRNDSSGKKRYRDDERRGNGGRDRKQRERGRSYSESQDQVTDDSPEKKLSTLLIILGDKMTPQEIHKNIEKIADIVQTEYSKYELLVLKTIKNCFMELPMKTFIYGTLVGLVNVKRPDIGSAVVKMTAQTLQQCLNEGNWRGAKFTLKFFAELTNANVILPRTMLDIYDDLLTTLDEPNVKLYRADTIVYIVLSTLPFVALQLRERSPEMLDSILSKIERYFESRERAIAEIGGSVVLHSVTPYIGSNLPYDQSDTLDILWSQIQSLRNKGWECKILLKPWSDYDSFLVTSDQHEVDKFIVKEHSHKLCNSLPVPLFRVFGDLEDETIVDSYKTTDISYFLIRDIIDDIIEIYEINRKECTKYLKDLPYNFASGTFVEKDTTTSITNSEVKVKDELDIKIEPDMDTFSNNWGIDNSKEANASSISNQSIVGFKLEQIIVEEIFSHIFRLPQPRFKPIFYHSLLTEICKSMHESFPPILGKAIGILFDRLGIMDVECCYRFWNWFAHHLSNFGFVWNWKDWESTLQLDPMHPKVCFIRETLEKTIRYSYYDRIRSTIPEEFFILFPTAEPSTNFRYEDPDHRLNSFATSLISKLRNKSPNSEIQAHLEEVGKSFSDLPAKEKEQTIRDLFVQCVLMLGSKSFSHVLNVIERYLLILQSLNETPEARLHTVKIVAEFWVNNTQFLGILLDKLLNYRVIDAIAVISWLFSDEMEKDIAKSYVWEIMKNTINKVISRVKQVTSKREMVLNPQSEVGGQGVDITSEEDKKINTQELHTVENTLNAVTREQKEVLLKVAQMFVSLLDSRLKTYESQGITDTMSQLWFWWAYGLFKEIARTYQPQISTFLVTMETIVITPDLNQCILNVVEMVKAFEHMNNATIENDFS</sequence>
<dbReference type="PANTHER" id="PTHR12412">
    <property type="entry name" value="CAP BINDING PROTEIN"/>
    <property type="match status" value="1"/>
</dbReference>